<gene>
    <name evidence="3" type="ORF">GTW51_02540</name>
</gene>
<dbReference type="Pfam" id="PF10056">
    <property type="entry name" value="DUF2293"/>
    <property type="match status" value="1"/>
</dbReference>
<dbReference type="PIRSF" id="PIRSF036238">
    <property type="entry name" value="UCP036238"/>
    <property type="match status" value="1"/>
</dbReference>
<dbReference type="Proteomes" id="UP000476332">
    <property type="component" value="Unassembled WGS sequence"/>
</dbReference>
<proteinExistence type="predicted"/>
<organism evidence="3 4">
    <name type="scientific">Aurantimonas aggregata</name>
    <dbReference type="NCBI Taxonomy" id="2047720"/>
    <lineage>
        <taxon>Bacteria</taxon>
        <taxon>Pseudomonadati</taxon>
        <taxon>Pseudomonadota</taxon>
        <taxon>Alphaproteobacteria</taxon>
        <taxon>Hyphomicrobiales</taxon>
        <taxon>Aurantimonadaceae</taxon>
        <taxon>Aurantimonas</taxon>
    </lineage>
</organism>
<dbReference type="RefSeq" id="WP_163042287.1">
    <property type="nucleotide sequence ID" value="NZ_JAAAMJ010000001.1"/>
</dbReference>
<feature type="compositionally biased region" description="Acidic residues" evidence="1">
    <location>
        <begin position="98"/>
        <end position="121"/>
    </location>
</feature>
<evidence type="ECO:0000313" key="3">
    <source>
        <dbReference type="EMBL" id="NDV85570.1"/>
    </source>
</evidence>
<name>A0A6L9MCZ2_9HYPH</name>
<evidence type="ECO:0000259" key="2">
    <source>
        <dbReference type="Pfam" id="PF10056"/>
    </source>
</evidence>
<evidence type="ECO:0000313" key="4">
    <source>
        <dbReference type="Proteomes" id="UP000476332"/>
    </source>
</evidence>
<reference evidence="3 4" key="1">
    <citation type="submission" date="2020-01" db="EMBL/GenBank/DDBJ databases">
        <title>Genomes of bacteria type strains.</title>
        <authorList>
            <person name="Chen J."/>
            <person name="Zhu S."/>
            <person name="Chen J."/>
        </authorList>
    </citation>
    <scope>NUCLEOTIDE SEQUENCE [LARGE SCALE GENOMIC DNA]</scope>
    <source>
        <strain evidence="3 4">KCTC 52919</strain>
    </source>
</reference>
<keyword evidence="4" id="KW-1185">Reference proteome</keyword>
<dbReference type="InterPro" id="IPR017044">
    <property type="entry name" value="UCP036238"/>
</dbReference>
<comment type="caution">
    <text evidence="3">The sequence shown here is derived from an EMBL/GenBank/DDBJ whole genome shotgun (WGS) entry which is preliminary data.</text>
</comment>
<feature type="region of interest" description="Disordered" evidence="1">
    <location>
        <begin position="93"/>
        <end position="121"/>
    </location>
</feature>
<sequence>MATERQKRIARALTALIPRAPFIDAEAIRAAARSRHMRPLPSERAIWLAAISHIRHAHTDYDELMDDGYDRDAARYFVLDDINAVLDRWGATRRLDPDVSDDTSPEDTPDADEQDESDPDD</sequence>
<dbReference type="AlphaFoldDB" id="A0A6L9MCZ2"/>
<dbReference type="EMBL" id="JAAAMJ010000001">
    <property type="protein sequence ID" value="NDV85570.1"/>
    <property type="molecule type" value="Genomic_DNA"/>
</dbReference>
<evidence type="ECO:0000256" key="1">
    <source>
        <dbReference type="SAM" id="MobiDB-lite"/>
    </source>
</evidence>
<feature type="domain" description="DUF2293" evidence="2">
    <location>
        <begin position="12"/>
        <end position="90"/>
    </location>
</feature>
<protein>
    <submittedName>
        <fullName evidence="3">DUF2293 domain-containing protein</fullName>
    </submittedName>
</protein>
<accession>A0A6L9MCZ2</accession>
<dbReference type="InterPro" id="IPR018744">
    <property type="entry name" value="DUF2293"/>
</dbReference>